<reference evidence="1" key="2">
    <citation type="journal article" date="2022" name="Nat. Microbiol.">
        <title>RNA viromes from terrestrial sites across China expand environmental viral diversity.</title>
        <authorList>
            <person name="Chiapello M."/>
            <person name="Rodriguez-Romero J."/>
            <person name="Ayllon M.A."/>
            <person name="Turina M."/>
        </authorList>
    </citation>
    <scope>NUCLEOTIDE SEQUENCE</scope>
    <source>
        <strain evidence="1">105-k141_213794</strain>
    </source>
</reference>
<name>A0ABY3SSA8_9VIRU</name>
<dbReference type="Proteomes" id="UP001060008">
    <property type="component" value="Segment"/>
</dbReference>
<dbReference type="GO" id="GO:0019028">
    <property type="term" value="C:viral capsid"/>
    <property type="evidence" value="ECO:0007669"/>
    <property type="project" value="UniProtKB-KW"/>
</dbReference>
<dbReference type="Pfam" id="PF22387">
    <property type="entry name" value="PhiCb5_coat"/>
    <property type="match status" value="1"/>
</dbReference>
<dbReference type="Gene3D" id="2.40.160.220">
    <property type="match status" value="1"/>
</dbReference>
<keyword evidence="2" id="KW-1185">Reference proteome</keyword>
<reference evidence="1" key="1">
    <citation type="submission" date="2021-05" db="EMBL/GenBank/DDBJ databases">
        <authorList>
            <person name="Chen Y.-M."/>
            <person name="Zhang Y.-Z."/>
        </authorList>
    </citation>
    <scope>NUCLEOTIDE SEQUENCE</scope>
    <source>
        <strain evidence="1">105-k141_213794</strain>
    </source>
</reference>
<protein>
    <submittedName>
        <fullName evidence="1">Coat protein</fullName>
    </submittedName>
</protein>
<keyword evidence="1" id="KW-0946">Virion</keyword>
<evidence type="ECO:0000313" key="2">
    <source>
        <dbReference type="Proteomes" id="UP001060008"/>
    </source>
</evidence>
<organism evidence="1 2">
    <name type="scientific">Leviviridae sp</name>
    <dbReference type="NCBI Taxonomy" id="2027243"/>
    <lineage>
        <taxon>Viruses</taxon>
        <taxon>Riboviria</taxon>
        <taxon>Orthornavirae</taxon>
        <taxon>Lenarviricota</taxon>
        <taxon>Leviviricetes</taxon>
        <taxon>Norzivirales</taxon>
        <taxon>Fiersviridae</taxon>
    </lineage>
</organism>
<dbReference type="EMBL" id="MZ679595">
    <property type="protein sequence ID" value="UJQ85231.1"/>
    <property type="molecule type" value="Genomic_RNA"/>
</dbReference>
<keyword evidence="1" id="KW-0167">Capsid protein</keyword>
<proteinExistence type="predicted"/>
<evidence type="ECO:0000313" key="1">
    <source>
        <dbReference type="EMBL" id="UJQ85231.1"/>
    </source>
</evidence>
<sequence length="125" mass="13448">MLGNTFDFNLGGPGGTPKSLVLVNQDGYSAEYRRNEADGTVIRALIKHSNDTVKDGQNPRERHSITLIRTDPPSAEAPNGFQCSATLTLVKDVISGQEVELLAYGLTEYAGVAEDHLASITGWES</sequence>
<accession>A0ABY3SSA8</accession>
<dbReference type="InterPro" id="IPR054457">
    <property type="entry name" value="PhiCb5_coat"/>
</dbReference>